<reference evidence="2" key="3">
    <citation type="submission" date="2021-05" db="UniProtKB">
        <authorList>
            <consortium name="EnsemblPlants"/>
        </authorList>
    </citation>
    <scope>IDENTIFICATION</scope>
    <source>
        <strain evidence="2">cv. B73</strain>
    </source>
</reference>
<name>A0A804Q0I2_MAIZE</name>
<feature type="region of interest" description="Disordered" evidence="1">
    <location>
        <begin position="109"/>
        <end position="179"/>
    </location>
</feature>
<evidence type="ECO:0000313" key="2">
    <source>
        <dbReference type="EnsemblPlants" id="Zm00001eb288820_P001"/>
    </source>
</evidence>
<feature type="region of interest" description="Disordered" evidence="1">
    <location>
        <begin position="45"/>
        <end position="96"/>
    </location>
</feature>
<evidence type="ECO:0000256" key="1">
    <source>
        <dbReference type="SAM" id="MobiDB-lite"/>
    </source>
</evidence>
<protein>
    <submittedName>
        <fullName evidence="2">Uncharacterized protein</fullName>
    </submittedName>
</protein>
<reference evidence="3" key="1">
    <citation type="journal article" date="2009" name="Science">
        <title>The B73 maize genome: complexity, diversity, and dynamics.</title>
        <authorList>
            <person name="Schnable P.S."/>
            <person name="Ware D."/>
            <person name="Fulton R.S."/>
            <person name="Stein J.C."/>
            <person name="Wei F."/>
            <person name="Pasternak S."/>
            <person name="Liang C."/>
            <person name="Zhang J."/>
            <person name="Fulton L."/>
            <person name="Graves T.A."/>
            <person name="Minx P."/>
            <person name="Reily A.D."/>
            <person name="Courtney L."/>
            <person name="Kruchowski S.S."/>
            <person name="Tomlinson C."/>
            <person name="Strong C."/>
            <person name="Delehaunty K."/>
            <person name="Fronick C."/>
            <person name="Courtney B."/>
            <person name="Rock S.M."/>
            <person name="Belter E."/>
            <person name="Du F."/>
            <person name="Kim K."/>
            <person name="Abbott R.M."/>
            <person name="Cotton M."/>
            <person name="Levy A."/>
            <person name="Marchetto P."/>
            <person name="Ochoa K."/>
            <person name="Jackson S.M."/>
            <person name="Gillam B."/>
            <person name="Chen W."/>
            <person name="Yan L."/>
            <person name="Higginbotham J."/>
            <person name="Cardenas M."/>
            <person name="Waligorski J."/>
            <person name="Applebaum E."/>
            <person name="Phelps L."/>
            <person name="Falcone J."/>
            <person name="Kanchi K."/>
            <person name="Thane T."/>
            <person name="Scimone A."/>
            <person name="Thane N."/>
            <person name="Henke J."/>
            <person name="Wang T."/>
            <person name="Ruppert J."/>
            <person name="Shah N."/>
            <person name="Rotter K."/>
            <person name="Hodges J."/>
            <person name="Ingenthron E."/>
            <person name="Cordes M."/>
            <person name="Kohlberg S."/>
            <person name="Sgro J."/>
            <person name="Delgado B."/>
            <person name="Mead K."/>
            <person name="Chinwalla A."/>
            <person name="Leonard S."/>
            <person name="Crouse K."/>
            <person name="Collura K."/>
            <person name="Kudrna D."/>
            <person name="Currie J."/>
            <person name="He R."/>
            <person name="Angelova A."/>
            <person name="Rajasekar S."/>
            <person name="Mueller T."/>
            <person name="Lomeli R."/>
            <person name="Scara G."/>
            <person name="Ko A."/>
            <person name="Delaney K."/>
            <person name="Wissotski M."/>
            <person name="Lopez G."/>
            <person name="Campos D."/>
            <person name="Braidotti M."/>
            <person name="Ashley E."/>
            <person name="Golser W."/>
            <person name="Kim H."/>
            <person name="Lee S."/>
            <person name="Lin J."/>
            <person name="Dujmic Z."/>
            <person name="Kim W."/>
            <person name="Talag J."/>
            <person name="Zuccolo A."/>
            <person name="Fan C."/>
            <person name="Sebastian A."/>
            <person name="Kramer M."/>
            <person name="Spiegel L."/>
            <person name="Nascimento L."/>
            <person name="Zutavern T."/>
            <person name="Miller B."/>
            <person name="Ambroise C."/>
            <person name="Muller S."/>
            <person name="Spooner W."/>
            <person name="Narechania A."/>
            <person name="Ren L."/>
            <person name="Wei S."/>
            <person name="Kumari S."/>
            <person name="Faga B."/>
            <person name="Levy M.J."/>
            <person name="McMahan L."/>
            <person name="Van Buren P."/>
            <person name="Vaughn M.W."/>
            <person name="Ying K."/>
            <person name="Yeh C.-T."/>
            <person name="Emrich S.J."/>
            <person name="Jia Y."/>
            <person name="Kalyanaraman A."/>
            <person name="Hsia A.-P."/>
            <person name="Barbazuk W.B."/>
            <person name="Baucom R.S."/>
            <person name="Brutnell T.P."/>
            <person name="Carpita N.C."/>
            <person name="Chaparro C."/>
            <person name="Chia J.-M."/>
            <person name="Deragon J.-M."/>
            <person name="Estill J.C."/>
            <person name="Fu Y."/>
            <person name="Jeddeloh J.A."/>
            <person name="Han Y."/>
            <person name="Lee H."/>
            <person name="Li P."/>
            <person name="Lisch D.R."/>
            <person name="Liu S."/>
            <person name="Liu Z."/>
            <person name="Nagel D.H."/>
            <person name="McCann M.C."/>
            <person name="SanMiguel P."/>
            <person name="Myers A.M."/>
            <person name="Nettleton D."/>
            <person name="Nguyen J."/>
            <person name="Penning B.W."/>
            <person name="Ponnala L."/>
            <person name="Schneider K.L."/>
            <person name="Schwartz D.C."/>
            <person name="Sharma A."/>
            <person name="Soderlund C."/>
            <person name="Springer N.M."/>
            <person name="Sun Q."/>
            <person name="Wang H."/>
            <person name="Waterman M."/>
            <person name="Westerman R."/>
            <person name="Wolfgruber T.K."/>
            <person name="Yang L."/>
            <person name="Yu Y."/>
            <person name="Zhang L."/>
            <person name="Zhou S."/>
            <person name="Zhu Q."/>
            <person name="Bennetzen J.L."/>
            <person name="Dawe R.K."/>
            <person name="Jiang J."/>
            <person name="Jiang N."/>
            <person name="Presting G.G."/>
            <person name="Wessler S.R."/>
            <person name="Aluru S."/>
            <person name="Martienssen R.A."/>
            <person name="Clifton S.W."/>
            <person name="McCombie W.R."/>
            <person name="Wing R.A."/>
            <person name="Wilson R.K."/>
        </authorList>
    </citation>
    <scope>NUCLEOTIDE SEQUENCE [LARGE SCALE GENOMIC DNA]</scope>
    <source>
        <strain evidence="3">cv. B73</strain>
    </source>
</reference>
<proteinExistence type="predicted"/>
<dbReference type="Proteomes" id="UP000007305">
    <property type="component" value="Chromosome 6"/>
</dbReference>
<dbReference type="InParanoid" id="A0A804Q0I2"/>
<accession>A0A804Q0I2</accession>
<dbReference type="AlphaFoldDB" id="A0A804Q0I2"/>
<organism evidence="2 3">
    <name type="scientific">Zea mays</name>
    <name type="common">Maize</name>
    <dbReference type="NCBI Taxonomy" id="4577"/>
    <lineage>
        <taxon>Eukaryota</taxon>
        <taxon>Viridiplantae</taxon>
        <taxon>Streptophyta</taxon>
        <taxon>Embryophyta</taxon>
        <taxon>Tracheophyta</taxon>
        <taxon>Spermatophyta</taxon>
        <taxon>Magnoliopsida</taxon>
        <taxon>Liliopsida</taxon>
        <taxon>Poales</taxon>
        <taxon>Poaceae</taxon>
        <taxon>PACMAD clade</taxon>
        <taxon>Panicoideae</taxon>
        <taxon>Andropogonodae</taxon>
        <taxon>Andropogoneae</taxon>
        <taxon>Tripsacinae</taxon>
        <taxon>Zea</taxon>
    </lineage>
</organism>
<feature type="compositionally biased region" description="Basic and acidic residues" evidence="1">
    <location>
        <begin position="132"/>
        <end position="177"/>
    </location>
</feature>
<dbReference type="EnsemblPlants" id="Zm00001eb288820_T001">
    <property type="protein sequence ID" value="Zm00001eb288820_P001"/>
    <property type="gene ID" value="Zm00001eb288820"/>
</dbReference>
<dbReference type="Gramene" id="Zm00001eb288820_T001">
    <property type="protein sequence ID" value="Zm00001eb288820_P001"/>
    <property type="gene ID" value="Zm00001eb288820"/>
</dbReference>
<reference evidence="2" key="2">
    <citation type="submission" date="2019-07" db="EMBL/GenBank/DDBJ databases">
        <authorList>
            <person name="Seetharam A."/>
            <person name="Woodhouse M."/>
            <person name="Cannon E."/>
        </authorList>
    </citation>
    <scope>NUCLEOTIDE SEQUENCE [LARGE SCALE GENOMIC DNA]</scope>
    <source>
        <strain evidence="2">cv. B73</strain>
    </source>
</reference>
<keyword evidence="3" id="KW-1185">Reference proteome</keyword>
<feature type="compositionally biased region" description="Basic residues" evidence="1">
    <location>
        <begin position="70"/>
        <end position="80"/>
    </location>
</feature>
<feature type="compositionally biased region" description="Basic residues" evidence="1">
    <location>
        <begin position="120"/>
        <end position="131"/>
    </location>
</feature>
<evidence type="ECO:0000313" key="3">
    <source>
        <dbReference type="Proteomes" id="UP000007305"/>
    </source>
</evidence>
<sequence length="449" mass="49873">MDGAAVVGGGHALLLMLHPHRSQQLSGHPRGGRGAVPLHHHQQLPHRLGRGSHGLPHPPVAAARAAAQPQRHHGSLPPRRPHPDHPPHHGGRHLRGVGADGRFAVATARRLRQQPQRGLRGGRGRGRHGQRQRGDGPGPDHGRARRPAADLHRGDHAPDGRLRRGVPEDPHEVREQLRPVGDCGLGVRVHARRRQHRLKDRGAVRARAEQRRHDAAQILGDKSKDEALPGLFRDPFRGQHGGQGLHRHTHPVAILRAIPRQVRDQLRGHGSKDPHRVHARVGARPALGEREERRHRGVEIGGHRGRDRGPLPFLRRDLGRQRPHGLLRGRGLPVCGGQLRQHLLGRRGRRQRGRVQVDEAAQQQVGNQVGGRQRQPRGRAGAVAGVQPTLYGRAVVRGAGGEADWRPHHLKRDRTPERCGRWRRPGHHEWFRRLDPAPRLLPGDGRVHG</sequence>
<feature type="compositionally biased region" description="Low complexity" evidence="1">
    <location>
        <begin position="60"/>
        <end position="69"/>
    </location>
</feature>